<dbReference type="Proteomes" id="UP001479436">
    <property type="component" value="Unassembled WGS sequence"/>
</dbReference>
<proteinExistence type="predicted"/>
<keyword evidence="4" id="KW-1185">Reference proteome</keyword>
<organism evidence="3 4">
    <name type="scientific">Basidiobolus ranarum</name>
    <dbReference type="NCBI Taxonomy" id="34480"/>
    <lineage>
        <taxon>Eukaryota</taxon>
        <taxon>Fungi</taxon>
        <taxon>Fungi incertae sedis</taxon>
        <taxon>Zoopagomycota</taxon>
        <taxon>Entomophthoromycotina</taxon>
        <taxon>Basidiobolomycetes</taxon>
        <taxon>Basidiobolales</taxon>
        <taxon>Basidiobolaceae</taxon>
        <taxon>Basidiobolus</taxon>
    </lineage>
</organism>
<protein>
    <submittedName>
        <fullName evidence="3">Uncharacterized protein</fullName>
    </submittedName>
</protein>
<comment type="caution">
    <text evidence="3">The sequence shown here is derived from an EMBL/GenBank/DDBJ whole genome shotgun (WGS) entry which is preliminary data.</text>
</comment>
<feature type="chain" id="PRO_5047128804" evidence="2">
    <location>
        <begin position="21"/>
        <end position="147"/>
    </location>
</feature>
<feature type="signal peptide" evidence="2">
    <location>
        <begin position="1"/>
        <end position="20"/>
    </location>
</feature>
<gene>
    <name evidence="3" type="ORF">K7432_007052</name>
</gene>
<name>A0ABR2WU43_9FUNG</name>
<reference evidence="3 4" key="1">
    <citation type="submission" date="2023-04" db="EMBL/GenBank/DDBJ databases">
        <title>Genome of Basidiobolus ranarum AG-B5.</title>
        <authorList>
            <person name="Stajich J.E."/>
            <person name="Carter-House D."/>
            <person name="Gryganskyi A."/>
        </authorList>
    </citation>
    <scope>NUCLEOTIDE SEQUENCE [LARGE SCALE GENOMIC DNA]</scope>
    <source>
        <strain evidence="3 4">AG-B5</strain>
    </source>
</reference>
<feature type="compositionally biased region" description="Polar residues" evidence="1">
    <location>
        <begin position="66"/>
        <end position="77"/>
    </location>
</feature>
<dbReference type="EMBL" id="JASJQH010000333">
    <property type="protein sequence ID" value="KAK9764980.1"/>
    <property type="molecule type" value="Genomic_DNA"/>
</dbReference>
<sequence length="147" mass="15746">MKLSIILATLSIAFIALTSAQDMEIDVLEDLGSNEDTQSVTPIFNSPHPSSSLAPTPASKTAAPHGSSNSINKNSKPAPTVNIPAGQSSFSLVWTTPVTTPSGTRTNLWSTQTAALRPSFGAKVEPWMYSHMMLGGLVWMFWNEGRI</sequence>
<feature type="compositionally biased region" description="Polar residues" evidence="1">
    <location>
        <begin position="38"/>
        <end position="54"/>
    </location>
</feature>
<feature type="region of interest" description="Disordered" evidence="1">
    <location>
        <begin position="38"/>
        <end position="80"/>
    </location>
</feature>
<evidence type="ECO:0000313" key="4">
    <source>
        <dbReference type="Proteomes" id="UP001479436"/>
    </source>
</evidence>
<evidence type="ECO:0000256" key="2">
    <source>
        <dbReference type="SAM" id="SignalP"/>
    </source>
</evidence>
<evidence type="ECO:0000313" key="3">
    <source>
        <dbReference type="EMBL" id="KAK9764980.1"/>
    </source>
</evidence>
<keyword evidence="2" id="KW-0732">Signal</keyword>
<accession>A0ABR2WU43</accession>
<evidence type="ECO:0000256" key="1">
    <source>
        <dbReference type="SAM" id="MobiDB-lite"/>
    </source>
</evidence>